<reference evidence="19" key="1">
    <citation type="submission" date="2025-08" db="UniProtKB">
        <authorList>
            <consortium name="RefSeq"/>
        </authorList>
    </citation>
    <scope>IDENTIFICATION</scope>
</reference>
<feature type="domain" description="Methyltransferase type 12" evidence="17">
    <location>
        <begin position="56"/>
        <end position="131"/>
    </location>
</feature>
<evidence type="ECO:0000256" key="3">
    <source>
        <dbReference type="ARBA" id="ARBA00022603"/>
    </source>
</evidence>
<dbReference type="PANTHER" id="PTHR45875:SF1">
    <property type="entry name" value="METHYLTRANSFERASE N6AMT1"/>
    <property type="match status" value="1"/>
</dbReference>
<gene>
    <name evidence="19" type="primary">LOC100904249</name>
</gene>
<evidence type="ECO:0000256" key="6">
    <source>
        <dbReference type="ARBA" id="ARBA00023242"/>
    </source>
</evidence>
<protein>
    <recommendedName>
        <fullName evidence="15">Methyltransferase HEMK2</fullName>
    </recommendedName>
    <alternativeName>
        <fullName evidence="14">HemK methyltransferase family member 2</fullName>
    </alternativeName>
    <alternativeName>
        <fullName evidence="12">Lysine N-methyltransferase 9</fullName>
    </alternativeName>
    <alternativeName>
        <fullName evidence="11">Methylarsonite methyltransferase N6AMT1</fullName>
    </alternativeName>
    <alternativeName>
        <fullName evidence="16">Methyltransferase N6AMT1</fullName>
    </alternativeName>
    <alternativeName>
        <fullName evidence="13">Protein N(5)-glutamine methyltransferase</fullName>
    </alternativeName>
</protein>
<dbReference type="AlphaFoldDB" id="A0AAJ6QLU0"/>
<evidence type="ECO:0000256" key="1">
    <source>
        <dbReference type="ARBA" id="ARBA00004123"/>
    </source>
</evidence>
<evidence type="ECO:0000313" key="19">
    <source>
        <dbReference type="RefSeq" id="XP_003737092.1"/>
    </source>
</evidence>
<proteinExistence type="inferred from homology"/>
<evidence type="ECO:0000256" key="5">
    <source>
        <dbReference type="ARBA" id="ARBA00022691"/>
    </source>
</evidence>
<dbReference type="InterPro" id="IPR002052">
    <property type="entry name" value="DNA_methylase_N6_adenine_CS"/>
</dbReference>
<comment type="function">
    <text evidence="9">Methyltransferase that can methylate proteins and, to a lower extent, arsenic. Catalytic subunit of a heterodimer with TRMT112, which monomethylates 'Lys-12' of histone H4 (H4K12me1), a modification present at the promoters of numerous genes encoding cell cycle regulators. Catalytic subunit of a heterodimer with TRMT112, which catalyzes N5-methylation of Glu residue of proteins with a Gly-Gln-Xaa-Xaa-Xaa-Arg motif. Methylates ETF1 on 'Gln-185'; ETF1 needs to be complexed to ERF3 in its GTP-bound form to be efficiently methylated. May also play a role in the modulation of arsenic-induced toxicity by mediating the conversion of monomethylarsonous acid (3+) into the less toxic dimethylarsonic acid. It however only plays a limited role in arsenic metabolism compared with AS3MT.</text>
</comment>
<dbReference type="CTD" id="29104"/>
<dbReference type="KEGG" id="goe:100904249"/>
<dbReference type="FunFam" id="3.40.50.150:FF:000077">
    <property type="entry name" value="HemK methyltransferase family member 2"/>
    <property type="match status" value="1"/>
</dbReference>
<dbReference type="InterPro" id="IPR013217">
    <property type="entry name" value="Methyltransf_12"/>
</dbReference>
<keyword evidence="3 19" id="KW-0489">Methyltransferase</keyword>
<evidence type="ECO:0000256" key="14">
    <source>
        <dbReference type="ARBA" id="ARBA00083337"/>
    </source>
</evidence>
<dbReference type="GO" id="GO:0005634">
    <property type="term" value="C:nucleus"/>
    <property type="evidence" value="ECO:0007669"/>
    <property type="project" value="UniProtKB-SubCell"/>
</dbReference>
<evidence type="ECO:0000256" key="7">
    <source>
        <dbReference type="ARBA" id="ARBA00048619"/>
    </source>
</evidence>
<dbReference type="PROSITE" id="PS00092">
    <property type="entry name" value="N6_MTASE"/>
    <property type="match status" value="1"/>
</dbReference>
<organism evidence="18 19">
    <name type="scientific">Galendromus occidentalis</name>
    <name type="common">western predatory mite</name>
    <dbReference type="NCBI Taxonomy" id="34638"/>
    <lineage>
        <taxon>Eukaryota</taxon>
        <taxon>Metazoa</taxon>
        <taxon>Ecdysozoa</taxon>
        <taxon>Arthropoda</taxon>
        <taxon>Chelicerata</taxon>
        <taxon>Arachnida</taxon>
        <taxon>Acari</taxon>
        <taxon>Parasitiformes</taxon>
        <taxon>Mesostigmata</taxon>
        <taxon>Gamasina</taxon>
        <taxon>Phytoseioidea</taxon>
        <taxon>Phytoseiidae</taxon>
        <taxon>Typhlodrominae</taxon>
        <taxon>Galendromus</taxon>
    </lineage>
</organism>
<evidence type="ECO:0000256" key="4">
    <source>
        <dbReference type="ARBA" id="ARBA00022679"/>
    </source>
</evidence>
<evidence type="ECO:0000256" key="12">
    <source>
        <dbReference type="ARBA" id="ARBA00076540"/>
    </source>
</evidence>
<evidence type="ECO:0000256" key="9">
    <source>
        <dbReference type="ARBA" id="ARBA00053180"/>
    </source>
</evidence>
<keyword evidence="18" id="KW-1185">Reference proteome</keyword>
<dbReference type="GeneID" id="100904249"/>
<dbReference type="GO" id="GO:0032259">
    <property type="term" value="P:methylation"/>
    <property type="evidence" value="ECO:0007669"/>
    <property type="project" value="UniProtKB-KW"/>
</dbReference>
<dbReference type="Pfam" id="PF08242">
    <property type="entry name" value="Methyltransf_12"/>
    <property type="match status" value="1"/>
</dbReference>
<comment type="subcellular location">
    <subcellularLocation>
        <location evidence="1">Nucleus</location>
    </subcellularLocation>
</comment>
<evidence type="ECO:0000256" key="2">
    <source>
        <dbReference type="ARBA" id="ARBA00006149"/>
    </source>
</evidence>
<comment type="catalytic activity">
    <reaction evidence="7">
        <text>L-lysyl-[histone] + S-adenosyl-L-methionine = N(6)-methyl-L-lysyl-[histone] + S-adenosyl-L-homocysteine + H(+)</text>
        <dbReference type="Rhea" id="RHEA:10024"/>
        <dbReference type="Rhea" id="RHEA-COMP:9845"/>
        <dbReference type="Rhea" id="RHEA-COMP:9846"/>
        <dbReference type="ChEBI" id="CHEBI:15378"/>
        <dbReference type="ChEBI" id="CHEBI:29969"/>
        <dbReference type="ChEBI" id="CHEBI:57856"/>
        <dbReference type="ChEBI" id="CHEBI:59789"/>
        <dbReference type="ChEBI" id="CHEBI:61929"/>
    </reaction>
    <physiologicalReaction direction="left-to-right" evidence="7">
        <dbReference type="Rhea" id="RHEA:10025"/>
    </physiologicalReaction>
</comment>
<dbReference type="Proteomes" id="UP000694867">
    <property type="component" value="Unplaced"/>
</dbReference>
<dbReference type="InterPro" id="IPR052190">
    <property type="entry name" value="Euk-Arch_PrmC-MTase"/>
</dbReference>
<evidence type="ECO:0000256" key="16">
    <source>
        <dbReference type="ARBA" id="ARBA00093667"/>
    </source>
</evidence>
<dbReference type="RefSeq" id="XP_003737092.1">
    <property type="nucleotide sequence ID" value="XM_003737044.2"/>
</dbReference>
<evidence type="ECO:0000256" key="15">
    <source>
        <dbReference type="ARBA" id="ARBA00093624"/>
    </source>
</evidence>
<evidence type="ECO:0000256" key="8">
    <source>
        <dbReference type="ARBA" id="ARBA00050903"/>
    </source>
</evidence>
<keyword evidence="6" id="KW-0539">Nucleus</keyword>
<evidence type="ECO:0000259" key="17">
    <source>
        <dbReference type="Pfam" id="PF08242"/>
    </source>
</evidence>
<keyword evidence="5" id="KW-0949">S-adenosyl-L-methionine</keyword>
<evidence type="ECO:0000256" key="10">
    <source>
        <dbReference type="ARBA" id="ARBA00062344"/>
    </source>
</evidence>
<accession>A0AAJ6QLU0</accession>
<dbReference type="SUPFAM" id="SSF53335">
    <property type="entry name" value="S-adenosyl-L-methionine-dependent methyltransferases"/>
    <property type="match status" value="1"/>
</dbReference>
<dbReference type="GO" id="GO:0035657">
    <property type="term" value="C:eRF1 methyltransferase complex"/>
    <property type="evidence" value="ECO:0007669"/>
    <property type="project" value="TreeGrafter"/>
</dbReference>
<comment type="subunit">
    <text evidence="10">Heterodimer; heterodimerization with TRMT112 is required for S-adenosyl-L-methionine-binding.</text>
</comment>
<dbReference type="CDD" id="cd02440">
    <property type="entry name" value="AdoMet_MTases"/>
    <property type="match status" value="1"/>
</dbReference>
<keyword evidence="4" id="KW-0808">Transferase</keyword>
<dbReference type="Gene3D" id="3.40.50.150">
    <property type="entry name" value="Vaccinia Virus protein VP39"/>
    <property type="match status" value="1"/>
</dbReference>
<comment type="similarity">
    <text evidence="2">Belongs to the eukaryotic/archaeal PrmC-related family.</text>
</comment>
<dbReference type="GO" id="GO:0036009">
    <property type="term" value="F:protein-glutamine N-methyltransferase activity"/>
    <property type="evidence" value="ECO:0007669"/>
    <property type="project" value="UniProtKB-ARBA"/>
</dbReference>
<evidence type="ECO:0000256" key="11">
    <source>
        <dbReference type="ARBA" id="ARBA00075330"/>
    </source>
</evidence>
<evidence type="ECO:0000313" key="18">
    <source>
        <dbReference type="Proteomes" id="UP000694867"/>
    </source>
</evidence>
<name>A0AAJ6QLU0_9ACAR</name>
<dbReference type="GO" id="GO:0003676">
    <property type="term" value="F:nucleic acid binding"/>
    <property type="evidence" value="ECO:0007669"/>
    <property type="project" value="InterPro"/>
</dbReference>
<evidence type="ECO:0000256" key="13">
    <source>
        <dbReference type="ARBA" id="ARBA00080992"/>
    </source>
</evidence>
<comment type="catalytic activity">
    <reaction evidence="8">
        <text>methylarsonous acid + S-adenosyl-L-methionine = dimethylarsinate + S-adenosyl-L-homocysteine + 2 H(+)</text>
        <dbReference type="Rhea" id="RHEA:11684"/>
        <dbReference type="ChEBI" id="CHEBI:15378"/>
        <dbReference type="ChEBI" id="CHEBI:16223"/>
        <dbReference type="ChEBI" id="CHEBI:17826"/>
        <dbReference type="ChEBI" id="CHEBI:57856"/>
        <dbReference type="ChEBI" id="CHEBI:59789"/>
    </reaction>
</comment>
<dbReference type="InterPro" id="IPR029063">
    <property type="entry name" value="SAM-dependent_MTases_sf"/>
</dbReference>
<sequence>MFLTTEEPRVEFDSMETPRTSAVESVYDPAEDSFLLIDALEIDLDRIRELKPSICLEIGCGSGVVISALAKCVENCTFLATDVNPIAAEAAKFTAQRHLPEQKTCVQTAVADLDSCFLGRLDSKVDLLVCNPPYVPTTETEALPDDATKLAWAGGPQGTDLVKRLLPRASELLSHRGCFYLLLLKENNPSDVCSEARRLGLEGRKVIERRCRNEHLFVYCFSRSDKTVKLA</sequence>
<dbReference type="PANTHER" id="PTHR45875">
    <property type="entry name" value="METHYLTRANSFERASE N6AMT1"/>
    <property type="match status" value="1"/>
</dbReference>